<proteinExistence type="predicted"/>
<keyword evidence="2" id="KW-0863">Zinc-finger</keyword>
<accession>A0A8S1JA55</accession>
<dbReference type="InterPro" id="IPR012921">
    <property type="entry name" value="SPOC_C"/>
</dbReference>
<dbReference type="InterPro" id="IPR036575">
    <property type="entry name" value="TFIIS_cen_dom_sf"/>
</dbReference>
<dbReference type="EMBL" id="CAJHUC010002486">
    <property type="protein sequence ID" value="CAD7703893.1"/>
    <property type="molecule type" value="Genomic_DNA"/>
</dbReference>
<dbReference type="AlphaFoldDB" id="A0A8S1JA55"/>
<evidence type="ECO:0000259" key="6">
    <source>
        <dbReference type="PROSITE" id="PS51321"/>
    </source>
</evidence>
<reference evidence="7" key="1">
    <citation type="submission" date="2020-12" db="EMBL/GenBank/DDBJ databases">
        <authorList>
            <person name="Iha C."/>
        </authorList>
    </citation>
    <scope>NUCLEOTIDE SEQUENCE</scope>
</reference>
<feature type="region of interest" description="Disordered" evidence="5">
    <location>
        <begin position="12"/>
        <end position="44"/>
    </location>
</feature>
<keyword evidence="8" id="KW-1185">Reference proteome</keyword>
<feature type="compositionally biased region" description="Pro residues" evidence="5">
    <location>
        <begin position="1028"/>
        <end position="1044"/>
    </location>
</feature>
<evidence type="ECO:0000256" key="1">
    <source>
        <dbReference type="ARBA" id="ARBA00022723"/>
    </source>
</evidence>
<dbReference type="InterPro" id="IPR003618">
    <property type="entry name" value="TFIIS_cen_dom"/>
</dbReference>
<evidence type="ECO:0000313" key="8">
    <source>
        <dbReference type="Proteomes" id="UP000708148"/>
    </source>
</evidence>
<keyword evidence="4" id="KW-0539">Nucleus</keyword>
<feature type="compositionally biased region" description="Basic and acidic residues" evidence="5">
    <location>
        <begin position="1014"/>
        <end position="1026"/>
    </location>
</feature>
<evidence type="ECO:0000256" key="3">
    <source>
        <dbReference type="ARBA" id="ARBA00022833"/>
    </source>
</evidence>
<dbReference type="SMART" id="SM00510">
    <property type="entry name" value="TFS2M"/>
    <property type="match status" value="1"/>
</dbReference>
<evidence type="ECO:0000256" key="5">
    <source>
        <dbReference type="SAM" id="MobiDB-lite"/>
    </source>
</evidence>
<dbReference type="SUPFAM" id="SSF46942">
    <property type="entry name" value="Elongation factor TFIIS domain 2"/>
    <property type="match status" value="1"/>
</dbReference>
<dbReference type="Pfam" id="PF07744">
    <property type="entry name" value="SPOC"/>
    <property type="match status" value="1"/>
</dbReference>
<keyword evidence="3" id="KW-0862">Zinc</keyword>
<feature type="compositionally biased region" description="Polar residues" evidence="5">
    <location>
        <begin position="348"/>
        <end position="357"/>
    </location>
</feature>
<evidence type="ECO:0000256" key="2">
    <source>
        <dbReference type="ARBA" id="ARBA00022771"/>
    </source>
</evidence>
<dbReference type="Proteomes" id="UP000708148">
    <property type="component" value="Unassembled WGS sequence"/>
</dbReference>
<feature type="compositionally biased region" description="Low complexity" evidence="5">
    <location>
        <begin position="19"/>
        <end position="28"/>
    </location>
</feature>
<comment type="caution">
    <text evidence="7">The sequence shown here is derived from an EMBL/GenBank/DDBJ whole genome shotgun (WGS) entry which is preliminary data.</text>
</comment>
<feature type="compositionally biased region" description="Polar residues" evidence="5">
    <location>
        <begin position="29"/>
        <end position="40"/>
    </location>
</feature>
<evidence type="ECO:0000313" key="7">
    <source>
        <dbReference type="EMBL" id="CAD7703893.1"/>
    </source>
</evidence>
<dbReference type="Pfam" id="PF07500">
    <property type="entry name" value="TFIIS_M"/>
    <property type="match status" value="1"/>
</dbReference>
<dbReference type="GO" id="GO:0005634">
    <property type="term" value="C:nucleus"/>
    <property type="evidence" value="ECO:0007669"/>
    <property type="project" value="TreeGrafter"/>
</dbReference>
<keyword evidence="1" id="KW-0479">Metal-binding</keyword>
<gene>
    <name evidence="7" type="ORF">OSTQU699_LOCUS9250</name>
</gene>
<feature type="region of interest" description="Disordered" evidence="5">
    <location>
        <begin position="945"/>
        <end position="1116"/>
    </location>
</feature>
<dbReference type="CDD" id="cd21538">
    <property type="entry name" value="SPOC_TFIIS"/>
    <property type="match status" value="1"/>
</dbReference>
<feature type="region of interest" description="Disordered" evidence="5">
    <location>
        <begin position="175"/>
        <end position="300"/>
    </location>
</feature>
<organism evidence="7 8">
    <name type="scientific">Ostreobium quekettii</name>
    <dbReference type="NCBI Taxonomy" id="121088"/>
    <lineage>
        <taxon>Eukaryota</taxon>
        <taxon>Viridiplantae</taxon>
        <taxon>Chlorophyta</taxon>
        <taxon>core chlorophytes</taxon>
        <taxon>Ulvophyceae</taxon>
        <taxon>TCBD clade</taxon>
        <taxon>Bryopsidales</taxon>
        <taxon>Ostreobineae</taxon>
        <taxon>Ostreobiaceae</taxon>
        <taxon>Ostreobium</taxon>
    </lineage>
</organism>
<dbReference type="PANTHER" id="PTHR11477:SF0">
    <property type="entry name" value="IP08861P-RELATED"/>
    <property type="match status" value="1"/>
</dbReference>
<dbReference type="PROSITE" id="PS51321">
    <property type="entry name" value="TFIIS_CENTRAL"/>
    <property type="match status" value="1"/>
</dbReference>
<dbReference type="Gene3D" id="1.10.472.30">
    <property type="entry name" value="Transcription elongation factor S-II, central domain"/>
    <property type="match status" value="1"/>
</dbReference>
<dbReference type="GO" id="GO:0008270">
    <property type="term" value="F:zinc ion binding"/>
    <property type="evidence" value="ECO:0007669"/>
    <property type="project" value="UniProtKB-KW"/>
</dbReference>
<dbReference type="OrthoDB" id="515814at2759"/>
<dbReference type="GO" id="GO:0006351">
    <property type="term" value="P:DNA-templated transcription"/>
    <property type="evidence" value="ECO:0007669"/>
    <property type="project" value="InterPro"/>
</dbReference>
<feature type="region of interest" description="Disordered" evidence="5">
    <location>
        <begin position="713"/>
        <end position="752"/>
    </location>
</feature>
<sequence length="1116" mass="115652">MEDFSRNLLASLVGRRSGSEGQAEAASATTNPGSQSQSSDGVREKIASQLANALAVGVRELSEQADSSEVHDPQEVATAVETELYNQYGGVGKEYKQKFRSLHFNLTDAKNPDLRAQVVMGKIAPDVLVRMGPNELASSELNKWRSQKAQEFLKSAVLDGETAAAFSTAAAMKLGRPNGKDSRPATPEWAGPLDVSPEQRTASSRLVGRALGAMDTLPTTSTSAGIPRTKSVGSEGGQDAHDANVPPSPPLTPLHADDGYMKDFAGLPGAEGPAYDPGYSSPGASGLGPSHELPLDGANPEEAALPDWAMAEWEGDRSAASGAAAAGDGGTGSTAVEASRVGAPPSFGATTEYSPTLPQAPPSYSPNRLSDSALDEVPGLQDMAPLVQMPAEPGAAVAVGAHVWQGRFCGPGMMPFKMKCESLAGVADLSKMFFGIEEVEIKGRVGSDKVETFLEQLRGSQSRTVTLGLLKLADDAGLMDQTGVNELIKHYSRRGRVGVVAPGPQLEGYLVAKSDLAARLLMTAREVVEQEQRGSVPDNASPSGELLLVMIHKRSWAPPVNNMQRGGDGSAGAAGRAESEQVPTLANTDAADDTEWMDVSNDPPETSDAGLHQRGPVAVPPFAHSTTVQSRQPTDPRRPQEAPAEAWTHVQPNGGSLPHVSEQMTDQMGMPLNTEEEKMQIDEEQPPQEASLQTKLPQGLNLKGISELAALFGIPPAASGPPSGAPQPPASMPPQDFTGPSRPGFLPQTNPGGVVVQNVAQAAGGFVGPAGMQVASGPLQMGDVVPGQLQSAAGEMAAPPSQDAPAQRLGPAGVQGAPFQSPTMGTGPLGDGMQQLNINGTPGSLGPLQGDLPGVPQGEDGPQVKWQDLGQLAAGWKHAPEGGVSLPMPLTSSEMAPTGFPQAGGGIPQIIQVQGPRPTFVVIQDQLLQKDPVLRTQLPVAPFAAPTHSDSQGRHPGLHGLPGVGAGSVLQPQGPQLGLASQGRPGAGETEHVLVNSKGVPIIVKPKKPGRAPPGRDVDVDGERDPYLPLPGAPPVTPSPPGPLGPMRREAPPGPYQRIADAQTVPAGNVIEPILGRIQRPAASQGRGSGSGRRRGGRGWSSGGGQYRSKRRDAPS</sequence>
<feature type="domain" description="TFIIS central" evidence="6">
    <location>
        <begin position="42"/>
        <end position="164"/>
    </location>
</feature>
<feature type="region of interest" description="Disordered" evidence="5">
    <location>
        <begin position="794"/>
        <end position="849"/>
    </location>
</feature>
<protein>
    <recommendedName>
        <fullName evidence="6">TFIIS central domain-containing protein</fullName>
    </recommendedName>
</protein>
<feature type="compositionally biased region" description="Polar residues" evidence="5">
    <location>
        <begin position="624"/>
        <end position="633"/>
    </location>
</feature>
<feature type="compositionally biased region" description="Pro residues" evidence="5">
    <location>
        <begin position="723"/>
        <end position="732"/>
    </location>
</feature>
<name>A0A8S1JA55_9CHLO</name>
<evidence type="ECO:0000256" key="4">
    <source>
        <dbReference type="ARBA" id="ARBA00023242"/>
    </source>
</evidence>
<dbReference type="PANTHER" id="PTHR11477">
    <property type="entry name" value="TRANSCRIPTION FACTOR S-II ZINC FINGER DOMAIN-CONTAINING PROTEIN"/>
    <property type="match status" value="1"/>
</dbReference>
<feature type="region of interest" description="Disordered" evidence="5">
    <location>
        <begin position="314"/>
        <end position="367"/>
    </location>
</feature>
<feature type="region of interest" description="Disordered" evidence="5">
    <location>
        <begin position="558"/>
        <end position="662"/>
    </location>
</feature>